<sequence length="212" mass="23015">MVENSTFKSLIGSEVKINRGGHDAITGKLIGVHSNYVALSSEDGAVYVNTTHVKSISQSPNQKSSGTNGSITTHIKASSFNALLHELRHNFVKINRGGPEKLEGIISDVTSDHAIVIINNELIRVPLFHIKSVTVGLKSRGNKNGNKSRNTNGNAKSGGNKSSKSNRSGNRTNRSDRSNRSQRSDRSHRSSSSGNRDRGSQGFNFWTPPFFS</sequence>
<keyword evidence="3" id="KW-1185">Reference proteome</keyword>
<evidence type="ECO:0008006" key="4">
    <source>
        <dbReference type="Google" id="ProtNLM"/>
    </source>
</evidence>
<reference evidence="3" key="1">
    <citation type="submission" date="2016-01" db="EMBL/GenBank/DDBJ databases">
        <title>Draft genome of Chromobacterium sp. F49.</title>
        <authorList>
            <person name="Hong K.W."/>
        </authorList>
    </citation>
    <scope>NUCLEOTIDE SEQUENCE [LARGE SCALE GENOMIC DNA]</scope>
    <source>
        <strain evidence="3">M63</strain>
    </source>
</reference>
<dbReference type="eggNOG" id="ENOG5032Z4Q">
    <property type="taxonomic scope" value="Bacteria"/>
</dbReference>
<feature type="compositionally biased region" description="Polar residues" evidence="1">
    <location>
        <begin position="142"/>
        <end position="151"/>
    </location>
</feature>
<protein>
    <recommendedName>
        <fullName evidence="4">Spore coat protein B</fullName>
    </recommendedName>
</protein>
<evidence type="ECO:0000313" key="3">
    <source>
        <dbReference type="Proteomes" id="UP000076563"/>
    </source>
</evidence>
<accession>A0A161S8T6</accession>
<gene>
    <name evidence="2" type="ORF">AV654_10265</name>
</gene>
<dbReference type="OrthoDB" id="2452727at2"/>
<feature type="compositionally biased region" description="Basic and acidic residues" evidence="1">
    <location>
        <begin position="173"/>
        <end position="188"/>
    </location>
</feature>
<evidence type="ECO:0000256" key="1">
    <source>
        <dbReference type="SAM" id="MobiDB-lite"/>
    </source>
</evidence>
<name>A0A161S8T6_9BACL</name>
<organism evidence="2 3">
    <name type="scientific">Paenibacillus elgii</name>
    <dbReference type="NCBI Taxonomy" id="189691"/>
    <lineage>
        <taxon>Bacteria</taxon>
        <taxon>Bacillati</taxon>
        <taxon>Bacillota</taxon>
        <taxon>Bacilli</taxon>
        <taxon>Bacillales</taxon>
        <taxon>Paenibacillaceae</taxon>
        <taxon>Paenibacillus</taxon>
    </lineage>
</organism>
<evidence type="ECO:0000313" key="2">
    <source>
        <dbReference type="EMBL" id="KZE81699.1"/>
    </source>
</evidence>
<feature type="compositionally biased region" description="Low complexity" evidence="1">
    <location>
        <begin position="152"/>
        <end position="172"/>
    </location>
</feature>
<dbReference type="STRING" id="1007103.GCA_000213315_02767"/>
<dbReference type="Proteomes" id="UP000076563">
    <property type="component" value="Unassembled WGS sequence"/>
</dbReference>
<dbReference type="AlphaFoldDB" id="A0A161S8T6"/>
<feature type="region of interest" description="Disordered" evidence="1">
    <location>
        <begin position="138"/>
        <end position="212"/>
    </location>
</feature>
<dbReference type="RefSeq" id="WP_063178984.1">
    <property type="nucleotide sequence ID" value="NZ_LQRA01000043.1"/>
</dbReference>
<proteinExistence type="predicted"/>
<dbReference type="EMBL" id="LQRA01000043">
    <property type="protein sequence ID" value="KZE81699.1"/>
    <property type="molecule type" value="Genomic_DNA"/>
</dbReference>
<comment type="caution">
    <text evidence="2">The sequence shown here is derived from an EMBL/GenBank/DDBJ whole genome shotgun (WGS) entry which is preliminary data.</text>
</comment>